<feature type="transmembrane region" description="Helical" evidence="5">
    <location>
        <begin position="159"/>
        <end position="180"/>
    </location>
</feature>
<dbReference type="GO" id="GO:0016020">
    <property type="term" value="C:membrane"/>
    <property type="evidence" value="ECO:0007669"/>
    <property type="project" value="UniProtKB-SubCell"/>
</dbReference>
<dbReference type="GO" id="GO:0022857">
    <property type="term" value="F:transmembrane transporter activity"/>
    <property type="evidence" value="ECO:0007669"/>
    <property type="project" value="InterPro"/>
</dbReference>
<dbReference type="InterPro" id="IPR011701">
    <property type="entry name" value="MFS"/>
</dbReference>
<accession>A0A832EIM7</accession>
<evidence type="ECO:0000256" key="4">
    <source>
        <dbReference type="ARBA" id="ARBA00023136"/>
    </source>
</evidence>
<protein>
    <submittedName>
        <fullName evidence="7">MFS transporter</fullName>
    </submittedName>
</protein>
<evidence type="ECO:0000256" key="2">
    <source>
        <dbReference type="ARBA" id="ARBA00022692"/>
    </source>
</evidence>
<feature type="transmembrane region" description="Helical" evidence="5">
    <location>
        <begin position="100"/>
        <end position="118"/>
    </location>
</feature>
<feature type="domain" description="Major facilitator superfamily (MFS) profile" evidence="6">
    <location>
        <begin position="33"/>
        <end position="415"/>
    </location>
</feature>
<gene>
    <name evidence="7" type="ORF">ENS06_03780</name>
</gene>
<dbReference type="Gene3D" id="1.20.1250.20">
    <property type="entry name" value="MFS general substrate transporter like domains"/>
    <property type="match status" value="2"/>
</dbReference>
<dbReference type="EMBL" id="DSTK01000012">
    <property type="protein sequence ID" value="HFK96430.1"/>
    <property type="molecule type" value="Genomic_DNA"/>
</dbReference>
<feature type="transmembrane region" description="Helical" evidence="5">
    <location>
        <begin position="390"/>
        <end position="411"/>
    </location>
</feature>
<dbReference type="SUPFAM" id="SSF103473">
    <property type="entry name" value="MFS general substrate transporter"/>
    <property type="match status" value="1"/>
</dbReference>
<feature type="transmembrane region" description="Helical" evidence="5">
    <location>
        <begin position="326"/>
        <end position="353"/>
    </location>
</feature>
<keyword evidence="4 5" id="KW-0472">Membrane</keyword>
<dbReference type="InterPro" id="IPR036259">
    <property type="entry name" value="MFS_trans_sf"/>
</dbReference>
<sequence>MRARPGEENSAVKRSFGAFFNVWAGRPTPSFAVSLFLACTLTFGFYTASYMRIPVVPLYAKSLGADTATVGWINSVFFLTAGCLSLPVGLLSDRWGRKRLAFWGVLVVSLTSFALAWARTPGHLMAIYFFFGIGLSAYGPTMMSYVADISPLTHLGRSYGWYTTSLYVGMSVGPAIGAWIAERFGFQDVFVASGVVTAGLLFVLALFLPPPPSLELKPGEKPPLRHAAAEVLRCRPLWGCWLVTLGLCFGLGMFVTFIPLHARQSSIPIASIGLIFMVQGISNALFRIPFGHWSDRTADRRRLVALGTVGTAAAMAGFGASGVLWHFLLCAALLGAGLALAFTSIGALIAVVADPRLRGLAMGGYNTSIYFGIMAASAAMGTVIASKGYFFAFAASGGLTVVSLVLFAAFMRSPR</sequence>
<evidence type="ECO:0000313" key="7">
    <source>
        <dbReference type="EMBL" id="HFK96430.1"/>
    </source>
</evidence>
<keyword evidence="3 5" id="KW-1133">Transmembrane helix</keyword>
<feature type="transmembrane region" description="Helical" evidence="5">
    <location>
        <begin position="31"/>
        <end position="51"/>
    </location>
</feature>
<dbReference type="AlphaFoldDB" id="A0A832EIM7"/>
<evidence type="ECO:0000256" key="3">
    <source>
        <dbReference type="ARBA" id="ARBA00022989"/>
    </source>
</evidence>
<feature type="transmembrane region" description="Helical" evidence="5">
    <location>
        <begin position="302"/>
        <end position="320"/>
    </location>
</feature>
<feature type="transmembrane region" description="Helical" evidence="5">
    <location>
        <begin position="266"/>
        <end position="290"/>
    </location>
</feature>
<evidence type="ECO:0000256" key="1">
    <source>
        <dbReference type="ARBA" id="ARBA00004141"/>
    </source>
</evidence>
<evidence type="ECO:0000259" key="6">
    <source>
        <dbReference type="PROSITE" id="PS50850"/>
    </source>
</evidence>
<dbReference type="Pfam" id="PF07690">
    <property type="entry name" value="MFS_1"/>
    <property type="match status" value="2"/>
</dbReference>
<proteinExistence type="predicted"/>
<feature type="transmembrane region" description="Helical" evidence="5">
    <location>
        <begin position="186"/>
        <end position="208"/>
    </location>
</feature>
<dbReference type="InterPro" id="IPR020846">
    <property type="entry name" value="MFS_dom"/>
</dbReference>
<dbReference type="PANTHER" id="PTHR23518">
    <property type="entry name" value="C-METHYLTRANSFERASE"/>
    <property type="match status" value="1"/>
</dbReference>
<dbReference type="PROSITE" id="PS50850">
    <property type="entry name" value="MFS"/>
    <property type="match status" value="1"/>
</dbReference>
<comment type="caution">
    <text evidence="7">The sequence shown here is derived from an EMBL/GenBank/DDBJ whole genome shotgun (WGS) entry which is preliminary data.</text>
</comment>
<dbReference type="PROSITE" id="PS00216">
    <property type="entry name" value="SUGAR_TRANSPORT_1"/>
    <property type="match status" value="1"/>
</dbReference>
<feature type="transmembrane region" description="Helical" evidence="5">
    <location>
        <begin position="365"/>
        <end position="384"/>
    </location>
</feature>
<name>A0A832EIM7_9BACT</name>
<dbReference type="InterPro" id="IPR005829">
    <property type="entry name" value="Sugar_transporter_CS"/>
</dbReference>
<reference evidence="7" key="1">
    <citation type="journal article" date="2020" name="mSystems">
        <title>Genome- and Community-Level Interaction Insights into Carbon Utilization and Element Cycling Functions of Hydrothermarchaeota in Hydrothermal Sediment.</title>
        <authorList>
            <person name="Zhou Z."/>
            <person name="Liu Y."/>
            <person name="Xu W."/>
            <person name="Pan J."/>
            <person name="Luo Z.H."/>
            <person name="Li M."/>
        </authorList>
    </citation>
    <scope>NUCLEOTIDE SEQUENCE [LARGE SCALE GENOMIC DNA]</scope>
    <source>
        <strain evidence="7">SpSt-456</strain>
    </source>
</reference>
<feature type="transmembrane region" description="Helical" evidence="5">
    <location>
        <begin position="71"/>
        <end position="91"/>
    </location>
</feature>
<feature type="transmembrane region" description="Helical" evidence="5">
    <location>
        <begin position="238"/>
        <end position="260"/>
    </location>
</feature>
<feature type="transmembrane region" description="Helical" evidence="5">
    <location>
        <begin position="124"/>
        <end position="147"/>
    </location>
</feature>
<dbReference type="PANTHER" id="PTHR23518:SF2">
    <property type="entry name" value="MAJOR FACILITATOR SUPERFAMILY TRANSPORTER"/>
    <property type="match status" value="1"/>
</dbReference>
<comment type="subcellular location">
    <subcellularLocation>
        <location evidence="1">Membrane</location>
        <topology evidence="1">Multi-pass membrane protein</topology>
    </subcellularLocation>
</comment>
<dbReference type="CDD" id="cd17325">
    <property type="entry name" value="MFS_MdtG_SLC18_like"/>
    <property type="match status" value="1"/>
</dbReference>
<evidence type="ECO:0000256" key="5">
    <source>
        <dbReference type="SAM" id="Phobius"/>
    </source>
</evidence>
<keyword evidence="2 5" id="KW-0812">Transmembrane</keyword>
<organism evidence="7">
    <name type="scientific">Desulfacinum infernum</name>
    <dbReference type="NCBI Taxonomy" id="35837"/>
    <lineage>
        <taxon>Bacteria</taxon>
        <taxon>Pseudomonadati</taxon>
        <taxon>Thermodesulfobacteriota</taxon>
        <taxon>Syntrophobacteria</taxon>
        <taxon>Syntrophobacterales</taxon>
        <taxon>Syntrophobacteraceae</taxon>
        <taxon>Desulfacinum</taxon>
    </lineage>
</organism>